<comment type="caution">
    <text evidence="4">The sequence shown here is derived from an EMBL/GenBank/DDBJ whole genome shotgun (WGS) entry which is preliminary data.</text>
</comment>
<sequence>MIRAAMALAKPGGAAAHLQVFIFHRVHARPDPLFPSEPDATRFDRLCTWLRHWFHVLPLDEAAERLQEGRLPARAAAITFDDGYRDNHDVALPILQRHGLTATFFVATGFLNGGRMWNDDAIEALRGTKLSRLDLAGTAAESLGALDLGDWPARRRALSQVLTAAKYLPATERAAFVAAVLGASQVRASDRLMMDDAQVVALHRAGMQIGGHTVHHPILRRIGDTEAREEICSGKAALEALIQAPVTLFAYPNGVPDVDYDARHVAMVREAGFTAAVSTSMGCGDRHSDPLQLPRFTPWDASRTRYALRLLQAARWRGQRAG</sequence>
<dbReference type="EMBL" id="SACM01000001">
    <property type="protein sequence ID" value="RVT88907.1"/>
    <property type="molecule type" value="Genomic_DNA"/>
</dbReference>
<evidence type="ECO:0000313" key="5">
    <source>
        <dbReference type="Proteomes" id="UP000288587"/>
    </source>
</evidence>
<evidence type="ECO:0000256" key="2">
    <source>
        <dbReference type="ARBA" id="ARBA00022729"/>
    </source>
</evidence>
<evidence type="ECO:0000256" key="1">
    <source>
        <dbReference type="ARBA" id="ARBA00004613"/>
    </source>
</evidence>
<name>A0A437LU42_9BURK</name>
<evidence type="ECO:0000313" key="4">
    <source>
        <dbReference type="EMBL" id="RVT88907.1"/>
    </source>
</evidence>
<dbReference type="AlphaFoldDB" id="A0A437LU42"/>
<dbReference type="InterPro" id="IPR011330">
    <property type="entry name" value="Glyco_hydro/deAcase_b/a-brl"/>
</dbReference>
<keyword evidence="5" id="KW-1185">Reference proteome</keyword>
<dbReference type="CDD" id="cd10918">
    <property type="entry name" value="CE4_NodB_like_5s_6s"/>
    <property type="match status" value="1"/>
</dbReference>
<feature type="domain" description="NodB homology" evidence="3">
    <location>
        <begin position="74"/>
        <end position="322"/>
    </location>
</feature>
<reference evidence="4 5" key="1">
    <citation type="submission" date="2019-01" db="EMBL/GenBank/DDBJ databases">
        <authorList>
            <person name="Chen W.-M."/>
        </authorList>
    </citation>
    <scope>NUCLEOTIDE SEQUENCE [LARGE SCALE GENOMIC DNA]</scope>
    <source>
        <strain evidence="4 5">CCP-18</strain>
    </source>
</reference>
<comment type="subcellular location">
    <subcellularLocation>
        <location evidence="1">Secreted</location>
    </subcellularLocation>
</comment>
<dbReference type="PROSITE" id="PS51677">
    <property type="entry name" value="NODB"/>
    <property type="match status" value="1"/>
</dbReference>
<dbReference type="Gene3D" id="3.20.20.370">
    <property type="entry name" value="Glycoside hydrolase/deacetylase"/>
    <property type="match status" value="1"/>
</dbReference>
<protein>
    <submittedName>
        <fullName evidence="4">Polysaccharide deacetylase family protein</fullName>
    </submittedName>
</protein>
<dbReference type="OrthoDB" id="9814639at2"/>
<accession>A0A437LU42</accession>
<keyword evidence="2" id="KW-0732">Signal</keyword>
<dbReference type="Proteomes" id="UP000288587">
    <property type="component" value="Unassembled WGS sequence"/>
</dbReference>
<dbReference type="GO" id="GO:0005576">
    <property type="term" value="C:extracellular region"/>
    <property type="evidence" value="ECO:0007669"/>
    <property type="project" value="UniProtKB-SubCell"/>
</dbReference>
<dbReference type="PANTHER" id="PTHR34216:SF3">
    <property type="entry name" value="POLY-BETA-1,6-N-ACETYL-D-GLUCOSAMINE N-DEACETYLASE"/>
    <property type="match status" value="1"/>
</dbReference>
<evidence type="ECO:0000259" key="3">
    <source>
        <dbReference type="PROSITE" id="PS51677"/>
    </source>
</evidence>
<dbReference type="InterPro" id="IPR002509">
    <property type="entry name" value="NODB_dom"/>
</dbReference>
<dbReference type="SUPFAM" id="SSF88713">
    <property type="entry name" value="Glycoside hydrolase/deacetylase"/>
    <property type="match status" value="1"/>
</dbReference>
<dbReference type="GO" id="GO:0005975">
    <property type="term" value="P:carbohydrate metabolic process"/>
    <property type="evidence" value="ECO:0007669"/>
    <property type="project" value="InterPro"/>
</dbReference>
<organism evidence="4 5">
    <name type="scientific">Inhella crocodyli</name>
    <dbReference type="NCBI Taxonomy" id="2499851"/>
    <lineage>
        <taxon>Bacteria</taxon>
        <taxon>Pseudomonadati</taxon>
        <taxon>Pseudomonadota</taxon>
        <taxon>Betaproteobacteria</taxon>
        <taxon>Burkholderiales</taxon>
        <taxon>Sphaerotilaceae</taxon>
        <taxon>Inhella</taxon>
    </lineage>
</organism>
<proteinExistence type="predicted"/>
<dbReference type="GO" id="GO:0016810">
    <property type="term" value="F:hydrolase activity, acting on carbon-nitrogen (but not peptide) bonds"/>
    <property type="evidence" value="ECO:0007669"/>
    <property type="project" value="InterPro"/>
</dbReference>
<gene>
    <name evidence="4" type="ORF">EOD73_01595</name>
</gene>
<dbReference type="Pfam" id="PF01522">
    <property type="entry name" value="Polysacc_deac_1"/>
    <property type="match status" value="2"/>
</dbReference>
<dbReference type="PANTHER" id="PTHR34216">
    <property type="match status" value="1"/>
</dbReference>
<dbReference type="InterPro" id="IPR051398">
    <property type="entry name" value="Polysacch_Deacetylase"/>
</dbReference>